<dbReference type="InterPro" id="IPR018060">
    <property type="entry name" value="HTH_AraC"/>
</dbReference>
<evidence type="ECO:0000256" key="1">
    <source>
        <dbReference type="ARBA" id="ARBA00023015"/>
    </source>
</evidence>
<dbReference type="SUPFAM" id="SSF46689">
    <property type="entry name" value="Homeodomain-like"/>
    <property type="match status" value="2"/>
</dbReference>
<evidence type="ECO:0000256" key="3">
    <source>
        <dbReference type="ARBA" id="ARBA00023159"/>
    </source>
</evidence>
<accession>A0ABV3RC15</accession>
<dbReference type="SMART" id="SM00342">
    <property type="entry name" value="HTH_ARAC"/>
    <property type="match status" value="1"/>
</dbReference>
<dbReference type="Proteomes" id="UP001556118">
    <property type="component" value="Unassembled WGS sequence"/>
</dbReference>
<keyword evidence="1" id="KW-0805">Transcription regulation</keyword>
<gene>
    <name evidence="6" type="ORF">ABUH87_10465</name>
</gene>
<dbReference type="Gene3D" id="1.10.10.60">
    <property type="entry name" value="Homeodomain-like"/>
    <property type="match status" value="1"/>
</dbReference>
<dbReference type="Pfam" id="PF12833">
    <property type="entry name" value="HTH_18"/>
    <property type="match status" value="1"/>
</dbReference>
<name>A0ABV3RC15_9SPHN</name>
<dbReference type="InterPro" id="IPR009057">
    <property type="entry name" value="Homeodomain-like_sf"/>
</dbReference>
<evidence type="ECO:0000313" key="6">
    <source>
        <dbReference type="EMBL" id="MEW9855585.1"/>
    </source>
</evidence>
<dbReference type="PROSITE" id="PS01124">
    <property type="entry name" value="HTH_ARAC_FAMILY_2"/>
    <property type="match status" value="1"/>
</dbReference>
<dbReference type="PROSITE" id="PS00041">
    <property type="entry name" value="HTH_ARAC_FAMILY_1"/>
    <property type="match status" value="1"/>
</dbReference>
<dbReference type="SUPFAM" id="SSF51215">
    <property type="entry name" value="Regulatory protein AraC"/>
    <property type="match status" value="1"/>
</dbReference>
<keyword evidence="4" id="KW-0804">Transcription</keyword>
<comment type="caution">
    <text evidence="6">The sequence shown here is derived from an EMBL/GenBank/DDBJ whole genome shotgun (WGS) entry which is preliminary data.</text>
</comment>
<evidence type="ECO:0000259" key="5">
    <source>
        <dbReference type="PROSITE" id="PS01124"/>
    </source>
</evidence>
<dbReference type="InterPro" id="IPR037923">
    <property type="entry name" value="HTH-like"/>
</dbReference>
<evidence type="ECO:0000256" key="4">
    <source>
        <dbReference type="ARBA" id="ARBA00023163"/>
    </source>
</evidence>
<reference evidence="6 7" key="1">
    <citation type="submission" date="2024-06" db="EMBL/GenBank/DDBJ databases">
        <title>Novosphingobium rhizovicinus M1R2S20.</title>
        <authorList>
            <person name="Sun J.-Q."/>
        </authorList>
    </citation>
    <scope>NUCLEOTIDE SEQUENCE [LARGE SCALE GENOMIC DNA]</scope>
    <source>
        <strain evidence="6 7">M1R2S20</strain>
    </source>
</reference>
<organism evidence="6 7">
    <name type="scientific">Novosphingobium rhizovicinum</name>
    <dbReference type="NCBI Taxonomy" id="3228928"/>
    <lineage>
        <taxon>Bacteria</taxon>
        <taxon>Pseudomonadati</taxon>
        <taxon>Pseudomonadota</taxon>
        <taxon>Alphaproteobacteria</taxon>
        <taxon>Sphingomonadales</taxon>
        <taxon>Sphingomonadaceae</taxon>
        <taxon>Novosphingobium</taxon>
    </lineage>
</organism>
<protein>
    <submittedName>
        <fullName evidence="6">Helix-turn-helix domain-containing protein</fullName>
    </submittedName>
</protein>
<dbReference type="PANTHER" id="PTHR46796">
    <property type="entry name" value="HTH-TYPE TRANSCRIPTIONAL ACTIVATOR RHAS-RELATED"/>
    <property type="match status" value="1"/>
</dbReference>
<dbReference type="RefSeq" id="WP_367773317.1">
    <property type="nucleotide sequence ID" value="NZ_JBFNXR010000034.1"/>
</dbReference>
<feature type="domain" description="HTH araC/xylS-type" evidence="5">
    <location>
        <begin position="189"/>
        <end position="286"/>
    </location>
</feature>
<keyword evidence="7" id="KW-1185">Reference proteome</keyword>
<dbReference type="EMBL" id="JBFNXR010000034">
    <property type="protein sequence ID" value="MEW9855585.1"/>
    <property type="molecule type" value="Genomic_DNA"/>
</dbReference>
<dbReference type="InterPro" id="IPR018062">
    <property type="entry name" value="HTH_AraC-typ_CS"/>
</dbReference>
<keyword evidence="2" id="KW-0238">DNA-binding</keyword>
<keyword evidence="3" id="KW-0010">Activator</keyword>
<proteinExistence type="predicted"/>
<dbReference type="InterPro" id="IPR050204">
    <property type="entry name" value="AraC_XylS_family_regulators"/>
</dbReference>
<sequence>MTEAAFPYGCTTVIEGRLDTLGASLKVLRYQGSAPLTDGGARHQVHWLELVLAPRSRSITASFSRYGERSRHEPMGDLVFLPAGEEVKLRTDTGPRHTAIVCEIDPGAFRHWTGADPHIPSHSPERLLDIPSGTIRHLMRRLAEETTAPGIASPRLTEALFVQLTIELARYCEAAEDSPEASGLAGWRLRLIDERVADFANPPSLSELAALCGMSVRQLTRAFRASRGSTLGEHQLQLRLEAAKRALAGTASIKQIAFSLGFSSPSRLAHAFRRSFAITPLQYRQRVLRQERESGWKGIR</sequence>
<evidence type="ECO:0000313" key="7">
    <source>
        <dbReference type="Proteomes" id="UP001556118"/>
    </source>
</evidence>
<evidence type="ECO:0000256" key="2">
    <source>
        <dbReference type="ARBA" id="ARBA00023125"/>
    </source>
</evidence>